<dbReference type="GO" id="GO:0016740">
    <property type="term" value="F:transferase activity"/>
    <property type="evidence" value="ECO:0007669"/>
    <property type="project" value="UniProtKB-KW"/>
</dbReference>
<dbReference type="PANTHER" id="PTHR36699">
    <property type="entry name" value="LD-TRANSPEPTIDASE"/>
    <property type="match status" value="1"/>
</dbReference>
<evidence type="ECO:0000313" key="10">
    <source>
        <dbReference type="Proteomes" id="UP000250918"/>
    </source>
</evidence>
<proteinExistence type="predicted"/>
<reference evidence="9 10" key="1">
    <citation type="journal article" date="2018" name="ISME J.">
        <title>A methanotrophic archaeon couples anaerobic oxidation of methane to Fe(III) reduction.</title>
        <authorList>
            <person name="Cai C."/>
            <person name="Leu A.O."/>
            <person name="Xie G.J."/>
            <person name="Guo J."/>
            <person name="Feng Y."/>
            <person name="Zhao J.X."/>
            <person name="Tyson G.W."/>
            <person name="Yuan Z."/>
            <person name="Hu S."/>
        </authorList>
    </citation>
    <scope>NUCLEOTIDE SEQUENCE [LARGE SCALE GENOMIC DNA]</scope>
    <source>
        <strain evidence="9">FeB_12</strain>
    </source>
</reference>
<dbReference type="Gene3D" id="2.40.440.10">
    <property type="entry name" value="L,D-transpeptidase catalytic domain-like"/>
    <property type="match status" value="1"/>
</dbReference>
<evidence type="ECO:0000256" key="7">
    <source>
        <dbReference type="SAM" id="SignalP"/>
    </source>
</evidence>
<dbReference type="AlphaFoldDB" id="A0A855X7U7"/>
<protein>
    <recommendedName>
        <fullName evidence="8">L,D-TPase catalytic domain-containing protein</fullName>
    </recommendedName>
</protein>
<evidence type="ECO:0000256" key="1">
    <source>
        <dbReference type="ARBA" id="ARBA00004752"/>
    </source>
</evidence>
<feature type="signal peptide" evidence="7">
    <location>
        <begin position="1"/>
        <end position="21"/>
    </location>
</feature>
<evidence type="ECO:0000256" key="2">
    <source>
        <dbReference type="ARBA" id="ARBA00022679"/>
    </source>
</evidence>
<keyword evidence="3 6" id="KW-0133">Cell shape</keyword>
<sequence length="168" mass="19022">MLTRILICAALLLAMTIVASARDLPKNARADSVVVKKAKRQLLLMHDNDTLKIYKIALGKNPVGPKFRKGDKRTPEGRYVIDWRNQRSRFYRSLHISYPNEQDKARADSAKVDPGGSIMIHGLMRGWGWLGKNHLVNDWTNGCIAVTNDEIKEIMRACPNKTPVIIYP</sequence>
<feature type="active site" description="Nucleophile" evidence="6">
    <location>
        <position position="143"/>
    </location>
</feature>
<comment type="caution">
    <text evidence="9">The sequence shown here is derived from an EMBL/GenBank/DDBJ whole genome shotgun (WGS) entry which is preliminary data.</text>
</comment>
<comment type="pathway">
    <text evidence="1 6">Cell wall biogenesis; peptidoglycan biosynthesis.</text>
</comment>
<dbReference type="GO" id="GO:0071555">
    <property type="term" value="P:cell wall organization"/>
    <property type="evidence" value="ECO:0007669"/>
    <property type="project" value="UniProtKB-UniRule"/>
</dbReference>
<dbReference type="PROSITE" id="PS52029">
    <property type="entry name" value="LD_TPASE"/>
    <property type="match status" value="1"/>
</dbReference>
<keyword evidence="2" id="KW-0808">Transferase</keyword>
<dbReference type="Pfam" id="PF03734">
    <property type="entry name" value="YkuD"/>
    <property type="match status" value="1"/>
</dbReference>
<evidence type="ECO:0000256" key="3">
    <source>
        <dbReference type="ARBA" id="ARBA00022960"/>
    </source>
</evidence>
<dbReference type="CDD" id="cd16913">
    <property type="entry name" value="YkuD_like"/>
    <property type="match status" value="1"/>
</dbReference>
<dbReference type="GO" id="GO:0009252">
    <property type="term" value="P:peptidoglycan biosynthetic process"/>
    <property type="evidence" value="ECO:0007669"/>
    <property type="project" value="UniProtKB-UniPathway"/>
</dbReference>
<feature type="active site" description="Proton donor/acceptor" evidence="6">
    <location>
        <position position="121"/>
    </location>
</feature>
<dbReference type="InterPro" id="IPR038063">
    <property type="entry name" value="Transpep_catalytic_dom"/>
</dbReference>
<keyword evidence="5 6" id="KW-0961">Cell wall biogenesis/degradation</keyword>
<gene>
    <name evidence="9" type="ORF">C3F09_04470</name>
</gene>
<feature type="chain" id="PRO_5032906094" description="L,D-TPase catalytic domain-containing protein" evidence="7">
    <location>
        <begin position="22"/>
        <end position="168"/>
    </location>
</feature>
<evidence type="ECO:0000313" key="9">
    <source>
        <dbReference type="EMBL" id="PWB74028.1"/>
    </source>
</evidence>
<dbReference type="SUPFAM" id="SSF141523">
    <property type="entry name" value="L,D-transpeptidase catalytic domain-like"/>
    <property type="match status" value="1"/>
</dbReference>
<dbReference type="PANTHER" id="PTHR36699:SF1">
    <property type="entry name" value="L,D-TRANSPEPTIDASE YAFK-RELATED"/>
    <property type="match status" value="1"/>
</dbReference>
<keyword evidence="7" id="KW-0732">Signal</keyword>
<evidence type="ECO:0000256" key="6">
    <source>
        <dbReference type="PROSITE-ProRule" id="PRU01373"/>
    </source>
</evidence>
<dbReference type="EMBL" id="PQAP01000042">
    <property type="protein sequence ID" value="PWB74028.1"/>
    <property type="molecule type" value="Genomic_DNA"/>
</dbReference>
<evidence type="ECO:0000259" key="8">
    <source>
        <dbReference type="PROSITE" id="PS52029"/>
    </source>
</evidence>
<dbReference type="GO" id="GO:0008360">
    <property type="term" value="P:regulation of cell shape"/>
    <property type="evidence" value="ECO:0007669"/>
    <property type="project" value="UniProtKB-UniRule"/>
</dbReference>
<dbReference type="Proteomes" id="UP000250918">
    <property type="component" value="Unassembled WGS sequence"/>
</dbReference>
<name>A0A855X7U7_9BACT</name>
<accession>A0A855X7U7</accession>
<feature type="domain" description="L,D-TPase catalytic" evidence="8">
    <location>
        <begin position="31"/>
        <end position="167"/>
    </location>
</feature>
<evidence type="ECO:0000256" key="4">
    <source>
        <dbReference type="ARBA" id="ARBA00022984"/>
    </source>
</evidence>
<evidence type="ECO:0000256" key="5">
    <source>
        <dbReference type="ARBA" id="ARBA00023316"/>
    </source>
</evidence>
<dbReference type="InterPro" id="IPR005490">
    <property type="entry name" value="LD_TPept_cat_dom"/>
</dbReference>
<keyword evidence="4 6" id="KW-0573">Peptidoglycan synthesis</keyword>
<dbReference type="UniPathway" id="UPA00219"/>
<organism evidence="9 10">
    <name type="scientific">candidate division GN15 bacterium</name>
    <dbReference type="NCBI Taxonomy" id="2072418"/>
    <lineage>
        <taxon>Bacteria</taxon>
        <taxon>candidate division GN15</taxon>
    </lineage>
</organism>